<dbReference type="InterPro" id="IPR031161">
    <property type="entry name" value="Peptidase_M60_dom"/>
</dbReference>
<name>A0A9D1W9C9_9SPHI</name>
<dbReference type="EMBL" id="DXEZ01000171">
    <property type="protein sequence ID" value="HIX54613.1"/>
    <property type="molecule type" value="Genomic_DNA"/>
</dbReference>
<feature type="chain" id="PRO_5039436827" evidence="1">
    <location>
        <begin position="20"/>
        <end position="604"/>
    </location>
</feature>
<evidence type="ECO:0000313" key="3">
    <source>
        <dbReference type="EMBL" id="HIX54613.1"/>
    </source>
</evidence>
<dbReference type="Gene3D" id="2.60.120.1250">
    <property type="entry name" value="Peptidase M60, enhancin-like domain 1"/>
    <property type="match status" value="1"/>
</dbReference>
<reference evidence="3" key="1">
    <citation type="journal article" date="2021" name="PeerJ">
        <title>Extensive microbial diversity within the chicken gut microbiome revealed by metagenomics and culture.</title>
        <authorList>
            <person name="Gilroy R."/>
            <person name="Ravi A."/>
            <person name="Getino M."/>
            <person name="Pursley I."/>
            <person name="Horton D.L."/>
            <person name="Alikhan N.F."/>
            <person name="Baker D."/>
            <person name="Gharbi K."/>
            <person name="Hall N."/>
            <person name="Watson M."/>
            <person name="Adriaenssens E.M."/>
            <person name="Foster-Nyarko E."/>
            <person name="Jarju S."/>
            <person name="Secka A."/>
            <person name="Antonio M."/>
            <person name="Oren A."/>
            <person name="Chaudhuri R.R."/>
            <person name="La Ragione R."/>
            <person name="Hildebrand F."/>
            <person name="Pallen M.J."/>
        </authorList>
    </citation>
    <scope>NUCLEOTIDE SEQUENCE</scope>
    <source>
        <strain evidence="3">1719</strain>
    </source>
</reference>
<organism evidence="3 4">
    <name type="scientific">Candidatus Sphingobacterium stercoripullorum</name>
    <dbReference type="NCBI Taxonomy" id="2838759"/>
    <lineage>
        <taxon>Bacteria</taxon>
        <taxon>Pseudomonadati</taxon>
        <taxon>Bacteroidota</taxon>
        <taxon>Sphingobacteriia</taxon>
        <taxon>Sphingobacteriales</taxon>
        <taxon>Sphingobacteriaceae</taxon>
        <taxon>Sphingobacterium</taxon>
    </lineage>
</organism>
<dbReference type="SMART" id="SM01276">
    <property type="entry name" value="M60-like"/>
    <property type="match status" value="1"/>
</dbReference>
<dbReference type="Gene3D" id="1.10.390.30">
    <property type="entry name" value="Peptidase M60, enhancin-like domain 3"/>
    <property type="match status" value="1"/>
</dbReference>
<dbReference type="InterPro" id="IPR035423">
    <property type="entry name" value="M60-like_N"/>
</dbReference>
<feature type="signal peptide" evidence="1">
    <location>
        <begin position="1"/>
        <end position="19"/>
    </location>
</feature>
<dbReference type="Proteomes" id="UP000824156">
    <property type="component" value="Unassembled WGS sequence"/>
</dbReference>
<dbReference type="Gene3D" id="3.40.390.80">
    <property type="entry name" value="Peptidase M60, enhancin-like domain 2"/>
    <property type="match status" value="1"/>
</dbReference>
<accession>A0A9D1W9C9</accession>
<proteinExistence type="predicted"/>
<reference evidence="3" key="2">
    <citation type="submission" date="2021-04" db="EMBL/GenBank/DDBJ databases">
        <authorList>
            <person name="Gilroy R."/>
        </authorList>
    </citation>
    <scope>NUCLEOTIDE SEQUENCE</scope>
    <source>
        <strain evidence="3">1719</strain>
    </source>
</reference>
<evidence type="ECO:0000256" key="1">
    <source>
        <dbReference type="SAM" id="SignalP"/>
    </source>
</evidence>
<comment type="caution">
    <text evidence="3">The sequence shown here is derived from an EMBL/GenBank/DDBJ whole genome shotgun (WGS) entry which is preliminary data.</text>
</comment>
<gene>
    <name evidence="3" type="ORF">H9853_06275</name>
</gene>
<dbReference type="InterPro" id="IPR042279">
    <property type="entry name" value="Pep_M60_3"/>
</dbReference>
<protein>
    <submittedName>
        <fullName evidence="3">M60 family metallopeptidase</fullName>
    </submittedName>
</protein>
<evidence type="ECO:0000259" key="2">
    <source>
        <dbReference type="PROSITE" id="PS51723"/>
    </source>
</evidence>
<dbReference type="Pfam" id="PF17291">
    <property type="entry name" value="M60-like_N"/>
    <property type="match status" value="1"/>
</dbReference>
<dbReference type="AlphaFoldDB" id="A0A9D1W9C9"/>
<keyword evidence="1" id="KW-0732">Signal</keyword>
<feature type="domain" description="Peptidase M60" evidence="2">
    <location>
        <begin position="93"/>
        <end position="408"/>
    </location>
</feature>
<dbReference type="Pfam" id="PF13402">
    <property type="entry name" value="Peptidase_M60"/>
    <property type="match status" value="1"/>
</dbReference>
<dbReference type="PROSITE" id="PS51723">
    <property type="entry name" value="PEPTIDASE_M60"/>
    <property type="match status" value="1"/>
</dbReference>
<evidence type="ECO:0000313" key="4">
    <source>
        <dbReference type="Proteomes" id="UP000824156"/>
    </source>
</evidence>
<sequence length="604" mass="69193">MKRHFILLIFSLFFLQLSAQEKYADVFQDENLSTLQAEVNEDLIKEIKESSIREYALRLFKNPDLSKARLQSYASYLHPKLLARKLKTTSYSQFENPTGIYFKQGEEIALWVNSPSNQALNLKVANWDDQDFTLDEYPLKHGLNTFTAKNKGNSYIEYFVEDEGNHPSVHVHVFSGEENGVFDIKIHSNEDWQKLLANAKSPVIDILGEYTHLAYSVNSLKKYSPDNGVELIALYDSIINIQYQIMGLNSANEVPRNRMFGRVIWKGFMYADGIGAAFHDNTMENVAHVENLRKNPWGVAHEFGHVNQVRPNMKWVGTTEVTNNIFSVWTQYFFNPESPKLEREKLQDYDEQKVGGRITSFMESAFIHRQPWLTQAGPDRWDRERPRDWGGDHFVKLVPLWQLQLYFVVAGESNKWETSNFYGEIFQKAIKAAPTPEKDDAYYQLEFIKNACDVAKLDLTDFFEQAGLLLPIDLWVDDYTCAQMTITEEQIAAVKNYASKYKKPSTSVLKYITANSVDIFKNQNKLKGKTGKGFSMEDGKVIIDNDKWQGAVAFETYQGDKLIKIAFRGAGSPDNSQTIVHTPEGSTTVKAVSWNGKRKNVTSL</sequence>